<accession>A0A9P5PYS8</accession>
<keyword evidence="1" id="KW-1133">Transmembrane helix</keyword>
<feature type="transmembrane region" description="Helical" evidence="1">
    <location>
        <begin position="222"/>
        <end position="246"/>
    </location>
</feature>
<feature type="transmembrane region" description="Helical" evidence="1">
    <location>
        <begin position="156"/>
        <end position="177"/>
    </location>
</feature>
<gene>
    <name evidence="3" type="ORF">BDP27DRAFT_1510470</name>
</gene>
<feature type="transmembrane region" description="Helical" evidence="1">
    <location>
        <begin position="184"/>
        <end position="202"/>
    </location>
</feature>
<evidence type="ECO:0000259" key="2">
    <source>
        <dbReference type="Pfam" id="PF20151"/>
    </source>
</evidence>
<feature type="transmembrane region" description="Helical" evidence="1">
    <location>
        <begin position="20"/>
        <end position="43"/>
    </location>
</feature>
<evidence type="ECO:0000313" key="4">
    <source>
        <dbReference type="Proteomes" id="UP000772434"/>
    </source>
</evidence>
<dbReference type="InterPro" id="IPR045340">
    <property type="entry name" value="DUF6533"/>
</dbReference>
<dbReference type="EMBL" id="JADNRY010000040">
    <property type="protein sequence ID" value="KAF9070510.1"/>
    <property type="molecule type" value="Genomic_DNA"/>
</dbReference>
<dbReference type="OrthoDB" id="3350812at2759"/>
<organism evidence="3 4">
    <name type="scientific">Rhodocollybia butyracea</name>
    <dbReference type="NCBI Taxonomy" id="206335"/>
    <lineage>
        <taxon>Eukaryota</taxon>
        <taxon>Fungi</taxon>
        <taxon>Dikarya</taxon>
        <taxon>Basidiomycota</taxon>
        <taxon>Agaricomycotina</taxon>
        <taxon>Agaricomycetes</taxon>
        <taxon>Agaricomycetidae</taxon>
        <taxon>Agaricales</taxon>
        <taxon>Marasmiineae</taxon>
        <taxon>Omphalotaceae</taxon>
        <taxon>Rhodocollybia</taxon>
    </lineage>
</organism>
<keyword evidence="1" id="KW-0472">Membrane</keyword>
<keyword evidence="4" id="KW-1185">Reference proteome</keyword>
<evidence type="ECO:0000313" key="3">
    <source>
        <dbReference type="EMBL" id="KAF9070510.1"/>
    </source>
</evidence>
<dbReference type="AlphaFoldDB" id="A0A9P5PYS8"/>
<keyword evidence="1" id="KW-0812">Transmembrane</keyword>
<dbReference type="Proteomes" id="UP000772434">
    <property type="component" value="Unassembled WGS sequence"/>
</dbReference>
<feature type="transmembrane region" description="Helical" evidence="1">
    <location>
        <begin position="123"/>
        <end position="144"/>
    </location>
</feature>
<reference evidence="3" key="1">
    <citation type="submission" date="2020-11" db="EMBL/GenBank/DDBJ databases">
        <authorList>
            <consortium name="DOE Joint Genome Institute"/>
            <person name="Ahrendt S."/>
            <person name="Riley R."/>
            <person name="Andreopoulos W."/>
            <person name="Labutti K."/>
            <person name="Pangilinan J."/>
            <person name="Ruiz-Duenas F.J."/>
            <person name="Barrasa J.M."/>
            <person name="Sanchez-Garcia M."/>
            <person name="Camarero S."/>
            <person name="Miyauchi S."/>
            <person name="Serrano A."/>
            <person name="Linde D."/>
            <person name="Babiker R."/>
            <person name="Drula E."/>
            <person name="Ayuso-Fernandez I."/>
            <person name="Pacheco R."/>
            <person name="Padilla G."/>
            <person name="Ferreira P."/>
            <person name="Barriuso J."/>
            <person name="Kellner H."/>
            <person name="Castanera R."/>
            <person name="Alfaro M."/>
            <person name="Ramirez L."/>
            <person name="Pisabarro A.G."/>
            <person name="Kuo A."/>
            <person name="Tritt A."/>
            <person name="Lipzen A."/>
            <person name="He G."/>
            <person name="Yan M."/>
            <person name="Ng V."/>
            <person name="Cullen D."/>
            <person name="Martin F."/>
            <person name="Rosso M.-N."/>
            <person name="Henrissat B."/>
            <person name="Hibbett D."/>
            <person name="Martinez A.T."/>
            <person name="Grigoriev I.V."/>
        </authorList>
    </citation>
    <scope>NUCLEOTIDE SEQUENCE</scope>
    <source>
        <strain evidence="3">AH 40177</strain>
    </source>
</reference>
<name>A0A9P5PYS8_9AGAR</name>
<sequence>MTVPISLEEVVQLLDGSKLISYFLVSSAVLFLYDWMLLLPVELEVVWSEKLQPSNVLYIIQRYMPFVDTIGLLFAVDFVQPIEPNTCRILYNTSAWMYLIGIALTEVVLTMRTCALWGKDIKLTIGLAIFFVACWILDAYIVHLFLDSQAYIPSPILRIGCVIVGGKPILSVGWVIVMVYEAMILTLTLIPGVAFFPASYTFRSGSWSALTTVVYRDGITYYLLLFGLSLANLLTVLLLPVSFYILSLVPSTHPLAQHNLQNLFIPYQRVMHTLLTSRVILHIRSQSRKPPTTSTLVVDATCL</sequence>
<protein>
    <recommendedName>
        <fullName evidence="2">DUF6533 domain-containing protein</fullName>
    </recommendedName>
</protein>
<feature type="domain" description="DUF6533" evidence="2">
    <location>
        <begin position="22"/>
        <end position="67"/>
    </location>
</feature>
<evidence type="ECO:0000256" key="1">
    <source>
        <dbReference type="SAM" id="Phobius"/>
    </source>
</evidence>
<comment type="caution">
    <text evidence="3">The sequence shown here is derived from an EMBL/GenBank/DDBJ whole genome shotgun (WGS) entry which is preliminary data.</text>
</comment>
<dbReference type="Pfam" id="PF20151">
    <property type="entry name" value="DUF6533"/>
    <property type="match status" value="1"/>
</dbReference>
<feature type="transmembrane region" description="Helical" evidence="1">
    <location>
        <begin position="95"/>
        <end position="111"/>
    </location>
</feature>
<proteinExistence type="predicted"/>